<dbReference type="Proteomes" id="UP001501727">
    <property type="component" value="Unassembled WGS sequence"/>
</dbReference>
<reference evidence="3" key="1">
    <citation type="journal article" date="2019" name="Int. J. Syst. Evol. Microbiol.">
        <title>The Global Catalogue of Microorganisms (GCM) 10K type strain sequencing project: providing services to taxonomists for standard genome sequencing and annotation.</title>
        <authorList>
            <consortium name="The Broad Institute Genomics Platform"/>
            <consortium name="The Broad Institute Genome Sequencing Center for Infectious Disease"/>
            <person name="Wu L."/>
            <person name="Ma J."/>
        </authorList>
    </citation>
    <scope>NUCLEOTIDE SEQUENCE [LARGE SCALE GENOMIC DNA]</scope>
    <source>
        <strain evidence="3">JCM 16916</strain>
    </source>
</reference>
<name>A0ABP7MLN3_9GAMM</name>
<gene>
    <name evidence="2" type="ORF">GCM10022229_19910</name>
</gene>
<keyword evidence="1" id="KW-1133">Transmembrane helix</keyword>
<feature type="transmembrane region" description="Helical" evidence="1">
    <location>
        <begin position="102"/>
        <end position="126"/>
    </location>
</feature>
<comment type="caution">
    <text evidence="2">The sequence shown here is derived from an EMBL/GenBank/DDBJ whole genome shotgun (WGS) entry which is preliminary data.</text>
</comment>
<evidence type="ECO:0008006" key="4">
    <source>
        <dbReference type="Google" id="ProtNLM"/>
    </source>
</evidence>
<keyword evidence="3" id="KW-1185">Reference proteome</keyword>
<dbReference type="RefSeq" id="WP_344759846.1">
    <property type="nucleotide sequence ID" value="NZ_BAAAZU010000011.1"/>
</dbReference>
<dbReference type="EMBL" id="BAAAZU010000011">
    <property type="protein sequence ID" value="GAA3925817.1"/>
    <property type="molecule type" value="Genomic_DNA"/>
</dbReference>
<keyword evidence="1" id="KW-0812">Transmembrane</keyword>
<feature type="transmembrane region" description="Helical" evidence="1">
    <location>
        <begin position="37"/>
        <end position="58"/>
    </location>
</feature>
<sequence>MNVATQSFDAAARPAVRVLGRWLGEGWQVFRRAPVRLLLLSLLPILIEGLLQLVPLVGVAVSKLLTPLAGAWIWCLVDARVRSGRFAPKASTVRWLHRLPAALQWAVIALVVFGFQLLVAGLMGGTDAVKAMATADAAGLNLDRVQLAWVLASGVLVATPLMFVLPLVLLDEIAIDAAVVRSLRAVLAYWKPVALVTALTTAILMGLVWMPLLLLVLLPFGVTVGYAAYRDVFHDALRG</sequence>
<protein>
    <recommendedName>
        <fullName evidence="4">DUF2189 domain-containing protein</fullName>
    </recommendedName>
</protein>
<evidence type="ECO:0000313" key="2">
    <source>
        <dbReference type="EMBL" id="GAA3925817.1"/>
    </source>
</evidence>
<evidence type="ECO:0000313" key="3">
    <source>
        <dbReference type="Proteomes" id="UP001501727"/>
    </source>
</evidence>
<feature type="transmembrane region" description="Helical" evidence="1">
    <location>
        <begin position="209"/>
        <end position="229"/>
    </location>
</feature>
<accession>A0ABP7MLN3</accession>
<evidence type="ECO:0000256" key="1">
    <source>
        <dbReference type="SAM" id="Phobius"/>
    </source>
</evidence>
<organism evidence="2 3">
    <name type="scientific">Luteimonas lutimaris</name>
    <dbReference type="NCBI Taxonomy" id="698645"/>
    <lineage>
        <taxon>Bacteria</taxon>
        <taxon>Pseudomonadati</taxon>
        <taxon>Pseudomonadota</taxon>
        <taxon>Gammaproteobacteria</taxon>
        <taxon>Lysobacterales</taxon>
        <taxon>Lysobacteraceae</taxon>
        <taxon>Luteimonas</taxon>
    </lineage>
</organism>
<proteinExistence type="predicted"/>
<feature type="transmembrane region" description="Helical" evidence="1">
    <location>
        <begin position="146"/>
        <end position="170"/>
    </location>
</feature>
<keyword evidence="1" id="KW-0472">Membrane</keyword>